<accession>A0A8C3FBQ7</accession>
<dbReference type="Ensembl" id="ENSCPBT00000007282.1">
    <property type="protein sequence ID" value="ENSCPBP00000006006.1"/>
    <property type="gene ID" value="ENSCPBG00000004791.1"/>
</dbReference>
<dbReference type="Proteomes" id="UP000694380">
    <property type="component" value="Unplaced"/>
</dbReference>
<evidence type="ECO:0000256" key="9">
    <source>
        <dbReference type="SAM" id="Phobius"/>
    </source>
</evidence>
<dbReference type="GO" id="GO:0007193">
    <property type="term" value="P:adenylate cyclase-inhibiting G protein-coupled receptor signaling pathway"/>
    <property type="evidence" value="ECO:0007669"/>
    <property type="project" value="Ensembl"/>
</dbReference>
<dbReference type="InterPro" id="IPR051893">
    <property type="entry name" value="HCARs"/>
</dbReference>
<dbReference type="GO" id="GO:0050648">
    <property type="term" value="F:5(S)-hydroxyperoxy-6E,8Z,11Z,14Z-icosatetraenoic acid binding"/>
    <property type="evidence" value="ECO:0007669"/>
    <property type="project" value="Ensembl"/>
</dbReference>
<dbReference type="PRINTS" id="PR00237">
    <property type="entry name" value="GPCRRHODOPSN"/>
</dbReference>
<protein>
    <submittedName>
        <fullName evidence="11">Oxoeicosanoid receptor 1</fullName>
    </submittedName>
</protein>
<feature type="transmembrane region" description="Helical" evidence="9">
    <location>
        <begin position="84"/>
        <end position="104"/>
    </location>
</feature>
<feature type="transmembrane region" description="Helical" evidence="9">
    <location>
        <begin position="44"/>
        <end position="64"/>
    </location>
</feature>
<evidence type="ECO:0000256" key="7">
    <source>
        <dbReference type="ARBA" id="ARBA00023224"/>
    </source>
</evidence>
<feature type="transmembrane region" description="Helical" evidence="9">
    <location>
        <begin position="262"/>
        <end position="282"/>
    </location>
</feature>
<feature type="transmembrane region" description="Helical" evidence="9">
    <location>
        <begin position="20"/>
        <end position="37"/>
    </location>
</feature>
<dbReference type="GO" id="GO:0050647">
    <property type="term" value="F:5-hydroxy-6E,8Z,11Z,14Z-icosatetraenoic acid binding"/>
    <property type="evidence" value="ECO:0007669"/>
    <property type="project" value="Ensembl"/>
</dbReference>
<keyword evidence="5 9" id="KW-0472">Membrane</keyword>
<evidence type="ECO:0000313" key="11">
    <source>
        <dbReference type="Ensembl" id="ENSCPBP00000006006.1"/>
    </source>
</evidence>
<keyword evidence="4 8" id="KW-0297">G-protein coupled receptor</keyword>
<name>A0A8C3FBQ7_CHRPI</name>
<evidence type="ECO:0000256" key="6">
    <source>
        <dbReference type="ARBA" id="ARBA00023170"/>
    </source>
</evidence>
<organism evidence="11 12">
    <name type="scientific">Chrysemys picta bellii</name>
    <name type="common">Western painted turtle</name>
    <name type="synonym">Emys bellii</name>
    <dbReference type="NCBI Taxonomy" id="8478"/>
    <lineage>
        <taxon>Eukaryota</taxon>
        <taxon>Metazoa</taxon>
        <taxon>Chordata</taxon>
        <taxon>Craniata</taxon>
        <taxon>Vertebrata</taxon>
        <taxon>Euteleostomi</taxon>
        <taxon>Archelosauria</taxon>
        <taxon>Testudinata</taxon>
        <taxon>Testudines</taxon>
        <taxon>Cryptodira</taxon>
        <taxon>Durocryptodira</taxon>
        <taxon>Testudinoidea</taxon>
        <taxon>Emydidae</taxon>
        <taxon>Chrysemys</taxon>
    </lineage>
</organism>
<dbReference type="PANTHER" id="PTHR46048:SF1">
    <property type="entry name" value="OXOEICOSANOID RECEPTOR 1"/>
    <property type="match status" value="1"/>
</dbReference>
<evidence type="ECO:0000256" key="2">
    <source>
        <dbReference type="ARBA" id="ARBA00022692"/>
    </source>
</evidence>
<dbReference type="GO" id="GO:0004930">
    <property type="term" value="F:G protein-coupled receptor activity"/>
    <property type="evidence" value="ECO:0007669"/>
    <property type="project" value="UniProtKB-KW"/>
</dbReference>
<evidence type="ECO:0000256" key="1">
    <source>
        <dbReference type="ARBA" id="ARBA00004141"/>
    </source>
</evidence>
<feature type="domain" description="G-protein coupled receptors family 1 profile" evidence="10">
    <location>
        <begin position="26"/>
        <end position="274"/>
    </location>
</feature>
<reference evidence="11" key="1">
    <citation type="submission" date="2025-08" db="UniProtKB">
        <authorList>
            <consortium name="Ensembl"/>
        </authorList>
    </citation>
    <scope>IDENTIFICATION</scope>
</reference>
<dbReference type="AlphaFoldDB" id="A0A8C3FBQ7"/>
<evidence type="ECO:0000256" key="3">
    <source>
        <dbReference type="ARBA" id="ARBA00022989"/>
    </source>
</evidence>
<keyword evidence="2 8" id="KW-0812">Transmembrane</keyword>
<feature type="transmembrane region" description="Helical" evidence="9">
    <location>
        <begin position="125"/>
        <end position="145"/>
    </location>
</feature>
<feature type="transmembrane region" description="Helical" evidence="9">
    <location>
        <begin position="216"/>
        <end position="242"/>
    </location>
</feature>
<dbReference type="InterPro" id="IPR000276">
    <property type="entry name" value="GPCR_Rhodpsn"/>
</dbReference>
<keyword evidence="3 9" id="KW-1133">Transmembrane helix</keyword>
<keyword evidence="6 8" id="KW-0675">Receptor</keyword>
<evidence type="ECO:0000313" key="12">
    <source>
        <dbReference type="Proteomes" id="UP000694380"/>
    </source>
</evidence>
<gene>
    <name evidence="11" type="primary">OXER1</name>
</gene>
<dbReference type="Pfam" id="PF00001">
    <property type="entry name" value="7tm_1"/>
    <property type="match status" value="1"/>
</dbReference>
<evidence type="ECO:0000256" key="5">
    <source>
        <dbReference type="ARBA" id="ARBA00023136"/>
    </source>
</evidence>
<dbReference type="InterPro" id="IPR017452">
    <property type="entry name" value="GPCR_Rhodpsn_7TM"/>
</dbReference>
<reference evidence="11" key="2">
    <citation type="submission" date="2025-09" db="UniProtKB">
        <authorList>
            <consortium name="Ensembl"/>
        </authorList>
    </citation>
    <scope>IDENTIFICATION</scope>
</reference>
<dbReference type="PRINTS" id="PR01157">
    <property type="entry name" value="P2YPURNOCPTR"/>
</dbReference>
<dbReference type="PROSITE" id="PS50262">
    <property type="entry name" value="G_PROTEIN_RECEP_F1_2"/>
    <property type="match status" value="1"/>
</dbReference>
<keyword evidence="7 8" id="KW-0807">Transducer</keyword>
<proteinExistence type="inferred from homology"/>
<evidence type="ECO:0000256" key="4">
    <source>
        <dbReference type="ARBA" id="ARBA00023040"/>
    </source>
</evidence>
<dbReference type="GO" id="GO:0050646">
    <property type="term" value="F:5-oxo-6E,8Z,11Z,14Z-icosatetraenoic acid binding"/>
    <property type="evidence" value="ECO:0007669"/>
    <property type="project" value="Ensembl"/>
</dbReference>
<comment type="similarity">
    <text evidence="8">Belongs to the G-protein coupled receptor 1 family.</text>
</comment>
<dbReference type="GeneTree" id="ENSGT01140000282516"/>
<comment type="subcellular location">
    <subcellularLocation>
        <location evidence="1">Membrane</location>
        <topology evidence="1">Multi-pass membrane protein</topology>
    </subcellularLocation>
</comment>
<feature type="transmembrane region" description="Helical" evidence="9">
    <location>
        <begin position="172"/>
        <end position="196"/>
    </location>
</feature>
<evidence type="ECO:0000256" key="8">
    <source>
        <dbReference type="RuleBase" id="RU000688"/>
    </source>
</evidence>
<dbReference type="Gene3D" id="1.20.1070.10">
    <property type="entry name" value="Rhodopsin 7-helix transmembrane proteins"/>
    <property type="match status" value="1"/>
</dbReference>
<dbReference type="PANTHER" id="PTHR46048">
    <property type="entry name" value="HYDROXYCARBOXYLIC ACID RECEPTOR 2"/>
    <property type="match status" value="1"/>
</dbReference>
<keyword evidence="12" id="KW-1185">Reference proteome</keyword>
<dbReference type="OMA" id="ACKINLF"/>
<dbReference type="GO" id="GO:0005886">
    <property type="term" value="C:plasma membrane"/>
    <property type="evidence" value="ECO:0007669"/>
    <property type="project" value="TreeGrafter"/>
</dbReference>
<evidence type="ECO:0000259" key="10">
    <source>
        <dbReference type="PROSITE" id="PS50262"/>
    </source>
</evidence>
<dbReference type="SUPFAM" id="SSF81321">
    <property type="entry name" value="Family A G protein-coupled receptor-like"/>
    <property type="match status" value="1"/>
</dbReference>
<dbReference type="PROSITE" id="PS00237">
    <property type="entry name" value="G_PROTEIN_RECEP_F1_1"/>
    <property type="match status" value="1"/>
</dbReference>
<sequence>MGRLFNSCLCRFLAPSPEGIVIGLVGNGIALGIFCSYRNLWSSSTVYLFSLIIADFFLIINLPFRIHYYTHNEVWVFTETLCGVNLFMLSVNRTASIVFLTAIAMDRYFKVVHPHHQLSKISTSCAAKVAIALWIIVILMNGHVFTLDYSQSKNSSCQSYNPRFEPRAAATWHAILFFLEFFLPLGIIMFCIFNIILKLKQRKLAKRNKVQRSVKVLIVIVLVYIVCFLPSILIATVGVVIIKVASKHIGTVGKLLHASFAFTYLNSALDPVLYCFSSQVFLNRCKKVLSQAGWFKTSLTEGTNERSSRSSEQRMKTLESSTWYSDTIIASVVD</sequence>